<dbReference type="AlphaFoldDB" id="A0A943EFA5"/>
<name>A0A943EFA5_9FIRM</name>
<evidence type="ECO:0000313" key="2">
    <source>
        <dbReference type="Proteomes" id="UP000754226"/>
    </source>
</evidence>
<accession>A0A943EFA5</accession>
<dbReference type="Proteomes" id="UP000754226">
    <property type="component" value="Unassembled WGS sequence"/>
</dbReference>
<evidence type="ECO:0000313" key="1">
    <source>
        <dbReference type="EMBL" id="MBS5518773.1"/>
    </source>
</evidence>
<protein>
    <submittedName>
        <fullName evidence="1">Uncharacterized protein</fullName>
    </submittedName>
</protein>
<gene>
    <name evidence="1" type="ORF">KHX13_00230</name>
</gene>
<proteinExistence type="predicted"/>
<dbReference type="EMBL" id="JAGZCZ010000001">
    <property type="protein sequence ID" value="MBS5518773.1"/>
    <property type="molecule type" value="Genomic_DNA"/>
</dbReference>
<reference evidence="1" key="1">
    <citation type="submission" date="2021-02" db="EMBL/GenBank/DDBJ databases">
        <title>Infant gut strain persistence is associated with maternal origin, phylogeny, and functional potential including surface adhesion and iron acquisition.</title>
        <authorList>
            <person name="Lou Y.C."/>
        </authorList>
    </citation>
    <scope>NUCLEOTIDE SEQUENCE</scope>
    <source>
        <strain evidence="1">L3_106_000M1_dasL3_106_000M1_concoct_15</strain>
    </source>
</reference>
<comment type="caution">
    <text evidence="1">The sequence shown here is derived from an EMBL/GenBank/DDBJ whole genome shotgun (WGS) entry which is preliminary data.</text>
</comment>
<organism evidence="1 2">
    <name type="scientific">Acidaminococcus intestini</name>
    <dbReference type="NCBI Taxonomy" id="187327"/>
    <lineage>
        <taxon>Bacteria</taxon>
        <taxon>Bacillati</taxon>
        <taxon>Bacillota</taxon>
        <taxon>Negativicutes</taxon>
        <taxon>Acidaminococcales</taxon>
        <taxon>Acidaminococcaceae</taxon>
        <taxon>Acidaminococcus</taxon>
    </lineage>
</organism>
<sequence length="71" mass="7986">MTKEKYKKTMKDKEIALIFAKKNSFSIVVSKKDDAGHVYFEAYALDGPECSLVTAPKKIVVTEGKAAWMEK</sequence>